<evidence type="ECO:0000313" key="3">
    <source>
        <dbReference type="Proteomes" id="UP000823941"/>
    </source>
</evidence>
<organism evidence="2 3">
    <name type="scientific">Plutella xylostella</name>
    <name type="common">Diamondback moth</name>
    <name type="synonym">Plutella maculipennis</name>
    <dbReference type="NCBI Taxonomy" id="51655"/>
    <lineage>
        <taxon>Eukaryota</taxon>
        <taxon>Metazoa</taxon>
        <taxon>Ecdysozoa</taxon>
        <taxon>Arthropoda</taxon>
        <taxon>Hexapoda</taxon>
        <taxon>Insecta</taxon>
        <taxon>Pterygota</taxon>
        <taxon>Neoptera</taxon>
        <taxon>Endopterygota</taxon>
        <taxon>Lepidoptera</taxon>
        <taxon>Glossata</taxon>
        <taxon>Ditrysia</taxon>
        <taxon>Yponomeutoidea</taxon>
        <taxon>Plutellidae</taxon>
        <taxon>Plutella</taxon>
    </lineage>
</organism>
<comment type="caution">
    <text evidence="2">The sequence shown here is derived from an EMBL/GenBank/DDBJ whole genome shotgun (WGS) entry which is preliminary data.</text>
</comment>
<name>A0ABQ7QID8_PLUXY</name>
<evidence type="ECO:0000256" key="1">
    <source>
        <dbReference type="SAM" id="MobiDB-lite"/>
    </source>
</evidence>
<feature type="compositionally biased region" description="Acidic residues" evidence="1">
    <location>
        <begin position="75"/>
        <end position="85"/>
    </location>
</feature>
<proteinExistence type="predicted"/>
<reference evidence="2 3" key="1">
    <citation type="submission" date="2021-06" db="EMBL/GenBank/DDBJ databases">
        <title>A haploid diamondback moth (Plutella xylostella L.) genome assembly resolves 31 chromosomes and identifies a diamide resistance mutation.</title>
        <authorList>
            <person name="Ward C.M."/>
            <person name="Perry K.D."/>
            <person name="Baker G."/>
            <person name="Powis K."/>
            <person name="Heckel D.G."/>
            <person name="Baxter S.W."/>
        </authorList>
    </citation>
    <scope>NUCLEOTIDE SEQUENCE [LARGE SCALE GENOMIC DNA]</scope>
    <source>
        <strain evidence="2 3">LV</strain>
        <tissue evidence="2">Single pupa</tissue>
    </source>
</reference>
<dbReference type="Proteomes" id="UP000823941">
    <property type="component" value="Chromosome 14"/>
</dbReference>
<evidence type="ECO:0000313" key="2">
    <source>
        <dbReference type="EMBL" id="KAG7304982.1"/>
    </source>
</evidence>
<accession>A0ABQ7QID8</accession>
<keyword evidence="3" id="KW-1185">Reference proteome</keyword>
<protein>
    <submittedName>
        <fullName evidence="2">Uncharacterized protein</fullName>
    </submittedName>
</protein>
<dbReference type="EMBL" id="JAHIBW010000014">
    <property type="protein sequence ID" value="KAG7304982.1"/>
    <property type="molecule type" value="Genomic_DNA"/>
</dbReference>
<feature type="region of interest" description="Disordered" evidence="1">
    <location>
        <begin position="54"/>
        <end position="99"/>
    </location>
</feature>
<sequence length="146" mass="16167">MSGDAAVLTVQMDKCQVVDAEEAVASRSPSGQGPVYTVQMDKCQVVDAEISDDESLHSACPSDASEYETASERAADDDDDDDMQDASEQTVHDPFVYGEEPTQMDRLVYDAVADCHITPDQYPSIYRWRHTVALYPPKEREKSVLS</sequence>
<gene>
    <name evidence="2" type="ORF">JYU34_010416</name>
</gene>